<sequence length="367" mass="41406">MKILQVSKFYPPIFGGIEQVALDITMGMAEKNIPIDVLSVNNGPKTTVENNIMRAALFFTFLSTPFSVSYVLMWRKIRNNYDIIHVHLPNPVAVLALLLFPPRAPIIVHWHSDIVKQKIALKFFKPFQKLFLKKAKKIIVTSEIYGRSSPQLNGFRDKIVCVPIGIQSNRLPDNELLLSSLKNKYKNKKIVFSLGRLVYYKGFESLIKAAAYLSDDVMILIGGEGELYEELYRSIVNNKLEDKVVLLGAIQHQDLAAYYKLCDLFCLPSIHESEAFGVVQLEAMSYGKPVVSTNIKKSGVPWVNKNGVSGLVVNPNDPRELASAISAVLERACDFSIGAFDRYKELFTRDKMIVNLLDIYINLNESK</sequence>
<dbReference type="Pfam" id="PF13439">
    <property type="entry name" value="Glyco_transf_4"/>
    <property type="match status" value="1"/>
</dbReference>
<dbReference type="GO" id="GO:0016757">
    <property type="term" value="F:glycosyltransferase activity"/>
    <property type="evidence" value="ECO:0007669"/>
    <property type="project" value="InterPro"/>
</dbReference>
<keyword evidence="4" id="KW-0808">Transferase</keyword>
<gene>
    <name evidence="4" type="ORF">G0C45_22540</name>
</gene>
<accession>A0A701UAW3</accession>
<keyword evidence="1" id="KW-0812">Transmembrane</keyword>
<organism evidence="4">
    <name type="scientific">Salmonella enterica subsp. salamae serovar 47:b:1,5</name>
    <dbReference type="NCBI Taxonomy" id="1967619"/>
    <lineage>
        <taxon>Bacteria</taxon>
        <taxon>Pseudomonadati</taxon>
        <taxon>Pseudomonadota</taxon>
        <taxon>Gammaproteobacteria</taxon>
        <taxon>Enterobacterales</taxon>
        <taxon>Enterobacteriaceae</taxon>
        <taxon>Salmonella</taxon>
    </lineage>
</organism>
<feature type="domain" description="Glycosyl transferase family 1" evidence="2">
    <location>
        <begin position="183"/>
        <end position="330"/>
    </location>
</feature>
<dbReference type="EMBL" id="DAAMGA010000025">
    <property type="protein sequence ID" value="HAC6517109.1"/>
    <property type="molecule type" value="Genomic_DNA"/>
</dbReference>
<evidence type="ECO:0000259" key="2">
    <source>
        <dbReference type="Pfam" id="PF00534"/>
    </source>
</evidence>
<dbReference type="InterPro" id="IPR001296">
    <property type="entry name" value="Glyco_trans_1"/>
</dbReference>
<feature type="domain" description="Glycosyltransferase subfamily 4-like N-terminal" evidence="3">
    <location>
        <begin position="14"/>
        <end position="168"/>
    </location>
</feature>
<dbReference type="PANTHER" id="PTHR45947">
    <property type="entry name" value="SULFOQUINOVOSYL TRANSFERASE SQD2"/>
    <property type="match status" value="1"/>
</dbReference>
<dbReference type="SUPFAM" id="SSF53756">
    <property type="entry name" value="UDP-Glycosyltransferase/glycogen phosphorylase"/>
    <property type="match status" value="1"/>
</dbReference>
<dbReference type="Gene3D" id="3.40.50.2000">
    <property type="entry name" value="Glycogen Phosphorylase B"/>
    <property type="match status" value="2"/>
</dbReference>
<reference evidence="4" key="2">
    <citation type="submission" date="2018-07" db="EMBL/GenBank/DDBJ databases">
        <authorList>
            <consortium name="NCBI Pathogen Detection Project"/>
        </authorList>
    </citation>
    <scope>NUCLEOTIDE SEQUENCE</scope>
    <source>
        <strain evidence="4">3940-62</strain>
    </source>
</reference>
<proteinExistence type="predicted"/>
<evidence type="ECO:0000313" key="4">
    <source>
        <dbReference type="EMBL" id="HAC6517109.1"/>
    </source>
</evidence>
<name>A0A701UAW3_SALER</name>
<reference evidence="4" key="1">
    <citation type="journal article" date="2018" name="Genome Biol.">
        <title>SKESA: strategic k-mer extension for scrupulous assemblies.</title>
        <authorList>
            <person name="Souvorov A."/>
            <person name="Agarwala R."/>
            <person name="Lipman D.J."/>
        </authorList>
    </citation>
    <scope>NUCLEOTIDE SEQUENCE</scope>
    <source>
        <strain evidence="4">3940-62</strain>
    </source>
</reference>
<protein>
    <submittedName>
        <fullName evidence="4">Glycosyltransferase</fullName>
    </submittedName>
</protein>
<evidence type="ECO:0000259" key="3">
    <source>
        <dbReference type="Pfam" id="PF13439"/>
    </source>
</evidence>
<evidence type="ECO:0000256" key="1">
    <source>
        <dbReference type="SAM" id="Phobius"/>
    </source>
</evidence>
<keyword evidence="1" id="KW-0472">Membrane</keyword>
<dbReference type="InterPro" id="IPR028098">
    <property type="entry name" value="Glyco_trans_4-like_N"/>
</dbReference>
<keyword evidence="1" id="KW-1133">Transmembrane helix</keyword>
<feature type="transmembrane region" description="Helical" evidence="1">
    <location>
        <begin position="52"/>
        <end position="73"/>
    </location>
</feature>
<dbReference type="Pfam" id="PF00534">
    <property type="entry name" value="Glycos_transf_1"/>
    <property type="match status" value="1"/>
</dbReference>
<dbReference type="AlphaFoldDB" id="A0A701UAW3"/>
<dbReference type="InterPro" id="IPR050194">
    <property type="entry name" value="Glycosyltransferase_grp1"/>
</dbReference>
<dbReference type="PANTHER" id="PTHR45947:SF3">
    <property type="entry name" value="SULFOQUINOVOSYL TRANSFERASE SQD2"/>
    <property type="match status" value="1"/>
</dbReference>
<comment type="caution">
    <text evidence="4">The sequence shown here is derived from an EMBL/GenBank/DDBJ whole genome shotgun (WGS) entry which is preliminary data.</text>
</comment>